<reference evidence="2 3" key="1">
    <citation type="submission" date="2017-01" db="EMBL/GenBank/DDBJ databases">
        <authorList>
            <person name="Mah S.A."/>
            <person name="Swanson W.J."/>
            <person name="Moy G.W."/>
            <person name="Vacquier V.D."/>
        </authorList>
    </citation>
    <scope>NUCLEOTIDE SEQUENCE [LARGE SCALE GENOMIC DNA]</scope>
    <source>
        <strain evidence="2 3">CPCC 203464</strain>
    </source>
</reference>
<evidence type="ECO:0000313" key="2">
    <source>
        <dbReference type="EMBL" id="SIR94848.1"/>
    </source>
</evidence>
<organism evidence="2 3">
    <name type="scientific">Williamsia sterculiae</name>
    <dbReference type="NCBI Taxonomy" id="1344003"/>
    <lineage>
        <taxon>Bacteria</taxon>
        <taxon>Bacillati</taxon>
        <taxon>Actinomycetota</taxon>
        <taxon>Actinomycetes</taxon>
        <taxon>Mycobacteriales</taxon>
        <taxon>Nocardiaceae</taxon>
        <taxon>Williamsia</taxon>
    </lineage>
</organism>
<feature type="transmembrane region" description="Helical" evidence="1">
    <location>
        <begin position="6"/>
        <end position="29"/>
    </location>
</feature>
<gene>
    <name evidence="2" type="ORF">SAMN05445060_1767</name>
</gene>
<dbReference type="STRING" id="1344003.SAMN05445060_1767"/>
<dbReference type="InterPro" id="IPR049790">
    <property type="entry name" value="Rv3655c/TadE"/>
</dbReference>
<evidence type="ECO:0000256" key="1">
    <source>
        <dbReference type="SAM" id="Phobius"/>
    </source>
</evidence>
<dbReference type="RefSeq" id="WP_076478886.1">
    <property type="nucleotide sequence ID" value="NZ_FTNT01000004.1"/>
</dbReference>
<sequence>MSTVEGAFAIASIVVTVLFAVAGVGAVTAHVRCVDAAREIARLSALGDDARAQGMGRQVAPADATVSVRRDGEMVRVRVSVGVPLLPLLDVSADAVAATEPSGDGAAEGDR</sequence>
<dbReference type="AlphaFoldDB" id="A0A1N7F3C9"/>
<accession>A0A1N7F3C9</accession>
<proteinExistence type="predicted"/>
<name>A0A1N7F3C9_9NOCA</name>
<evidence type="ECO:0000313" key="3">
    <source>
        <dbReference type="Proteomes" id="UP000186218"/>
    </source>
</evidence>
<dbReference type="NCBIfam" id="NF041390">
    <property type="entry name" value="TadE_Rv3655c"/>
    <property type="match status" value="1"/>
</dbReference>
<keyword evidence="1" id="KW-0472">Membrane</keyword>
<dbReference type="Proteomes" id="UP000186218">
    <property type="component" value="Unassembled WGS sequence"/>
</dbReference>
<dbReference type="OrthoDB" id="4559555at2"/>
<dbReference type="EMBL" id="FTNT01000004">
    <property type="protein sequence ID" value="SIR94848.1"/>
    <property type="molecule type" value="Genomic_DNA"/>
</dbReference>
<keyword evidence="3" id="KW-1185">Reference proteome</keyword>
<keyword evidence="1" id="KW-0812">Transmembrane</keyword>
<protein>
    <recommendedName>
        <fullName evidence="4">TadE-like protein</fullName>
    </recommendedName>
</protein>
<evidence type="ECO:0008006" key="4">
    <source>
        <dbReference type="Google" id="ProtNLM"/>
    </source>
</evidence>
<keyword evidence="1" id="KW-1133">Transmembrane helix</keyword>